<dbReference type="CDD" id="cd02316">
    <property type="entry name" value="VcASADH2_like_N"/>
    <property type="match status" value="1"/>
</dbReference>
<dbReference type="InterPro" id="IPR012280">
    <property type="entry name" value="Semialdhyde_DH_dimer_dom"/>
</dbReference>
<dbReference type="NCBIfam" id="NF011456">
    <property type="entry name" value="PRK14874.1"/>
    <property type="match status" value="1"/>
</dbReference>
<dbReference type="UniPathway" id="UPA00051">
    <property type="reaction ID" value="UER00464"/>
</dbReference>
<dbReference type="CDD" id="cd18131">
    <property type="entry name" value="ASADH_C_bac_euk_like"/>
    <property type="match status" value="1"/>
</dbReference>
<dbReference type="PANTHER" id="PTHR46278:SF2">
    <property type="entry name" value="ASPARTATE-SEMIALDEHYDE DEHYDROGENASE"/>
    <property type="match status" value="1"/>
</dbReference>
<dbReference type="Gene3D" id="3.40.50.720">
    <property type="entry name" value="NAD(P)-binding Rossmann-like Domain"/>
    <property type="match status" value="1"/>
</dbReference>
<dbReference type="UniPathway" id="UPA00050">
    <property type="reaction ID" value="UER00463"/>
</dbReference>
<dbReference type="GO" id="GO:0051287">
    <property type="term" value="F:NAD binding"/>
    <property type="evidence" value="ECO:0007669"/>
    <property type="project" value="InterPro"/>
</dbReference>
<dbReference type="GO" id="GO:0009097">
    <property type="term" value="P:isoleucine biosynthetic process"/>
    <property type="evidence" value="ECO:0007669"/>
    <property type="project" value="InterPro"/>
</dbReference>
<evidence type="ECO:0000313" key="15">
    <source>
        <dbReference type="EMBL" id="MPL65868.1"/>
    </source>
</evidence>
<gene>
    <name evidence="15" type="primary">asd_4</name>
    <name evidence="15" type="ORF">SDC9_11533</name>
</gene>
<dbReference type="InterPro" id="IPR005986">
    <property type="entry name" value="Asp_semialdehyde_DH_beta"/>
</dbReference>
<organism evidence="15">
    <name type="scientific">bioreactor metagenome</name>
    <dbReference type="NCBI Taxonomy" id="1076179"/>
    <lineage>
        <taxon>unclassified sequences</taxon>
        <taxon>metagenomes</taxon>
        <taxon>ecological metagenomes</taxon>
    </lineage>
</organism>
<keyword evidence="10 15" id="KW-0560">Oxidoreductase</keyword>
<dbReference type="UniPathway" id="UPA00034">
    <property type="reaction ID" value="UER00016"/>
</dbReference>
<comment type="pathway">
    <text evidence="1">Amino-acid biosynthesis; L-methionine biosynthesis via de novo pathway; L-homoserine from L-aspartate: step 2/3.</text>
</comment>
<comment type="pathway">
    <text evidence="2">Amino-acid biosynthesis; L-threonine biosynthesis; L-threonine from L-aspartate: step 2/5.</text>
</comment>
<evidence type="ECO:0000256" key="2">
    <source>
        <dbReference type="ARBA" id="ARBA00005097"/>
    </source>
</evidence>
<accession>A0A644TFX3</accession>
<evidence type="ECO:0000256" key="13">
    <source>
        <dbReference type="ARBA" id="ARBA00047891"/>
    </source>
</evidence>
<dbReference type="GO" id="GO:0050661">
    <property type="term" value="F:NADP binding"/>
    <property type="evidence" value="ECO:0007669"/>
    <property type="project" value="InterPro"/>
</dbReference>
<dbReference type="EMBL" id="VSSQ01000030">
    <property type="protein sequence ID" value="MPL65868.1"/>
    <property type="molecule type" value="Genomic_DNA"/>
</dbReference>
<evidence type="ECO:0000259" key="14">
    <source>
        <dbReference type="SMART" id="SM00859"/>
    </source>
</evidence>
<sequence length="338" mass="36353">MYRVAVVGALGAVGTEMIKTLEDRNFPISTLIPMDIPEMAGKKVRYRGGEVEVRAAGKGAFKDVDIALFSAGADASLVLAPIAASEGAIVVDNSSAWRMDPGVPLVVPEVNPDAVDAHKGIIANPNCSTIQMLVACKPLHDAYKIKRIVVSTYQAVSGGGGPAMRELAAQAGQYARGEEIKVSVFPRQILFNAIPHIDVFVDNGYTKEEMKMVHETHKIMDPAVEVSPTAVRVGVFRGHSESINIETEKPIDLAEAKRLLEKAPGVKLMDDPSRLLYPTALDCDGQDAVFVGRLRTDPTVPNGLNMWVVSDNLRKGAALNAVQIGELLVKKGLKPRKL</sequence>
<evidence type="ECO:0000256" key="10">
    <source>
        <dbReference type="ARBA" id="ARBA00023002"/>
    </source>
</evidence>
<evidence type="ECO:0000256" key="3">
    <source>
        <dbReference type="ARBA" id="ARBA00010584"/>
    </source>
</evidence>
<reference evidence="15" key="1">
    <citation type="submission" date="2019-08" db="EMBL/GenBank/DDBJ databases">
        <authorList>
            <person name="Kucharzyk K."/>
            <person name="Murdoch R.W."/>
            <person name="Higgins S."/>
            <person name="Loffler F."/>
        </authorList>
    </citation>
    <scope>NUCLEOTIDE SEQUENCE</scope>
</reference>
<comment type="catalytic activity">
    <reaction evidence="13">
        <text>L-aspartate 4-semialdehyde + phosphate + NADP(+) = 4-phospho-L-aspartate + NADPH + H(+)</text>
        <dbReference type="Rhea" id="RHEA:24284"/>
        <dbReference type="ChEBI" id="CHEBI:15378"/>
        <dbReference type="ChEBI" id="CHEBI:43474"/>
        <dbReference type="ChEBI" id="CHEBI:57535"/>
        <dbReference type="ChEBI" id="CHEBI:57783"/>
        <dbReference type="ChEBI" id="CHEBI:58349"/>
        <dbReference type="ChEBI" id="CHEBI:537519"/>
        <dbReference type="EC" id="1.2.1.11"/>
    </reaction>
</comment>
<dbReference type="InterPro" id="IPR012080">
    <property type="entry name" value="Asp_semialdehyde_DH"/>
</dbReference>
<dbReference type="GO" id="GO:0004073">
    <property type="term" value="F:aspartate-semialdehyde dehydrogenase activity"/>
    <property type="evidence" value="ECO:0007669"/>
    <property type="project" value="UniProtKB-EC"/>
</dbReference>
<dbReference type="AlphaFoldDB" id="A0A644TFX3"/>
<dbReference type="GO" id="GO:0009086">
    <property type="term" value="P:methionine biosynthetic process"/>
    <property type="evidence" value="ECO:0007669"/>
    <property type="project" value="UniProtKB-KW"/>
</dbReference>
<evidence type="ECO:0000256" key="6">
    <source>
        <dbReference type="ARBA" id="ARBA00022605"/>
    </source>
</evidence>
<dbReference type="GO" id="GO:0046983">
    <property type="term" value="F:protein dimerization activity"/>
    <property type="evidence" value="ECO:0007669"/>
    <property type="project" value="InterPro"/>
</dbReference>
<keyword evidence="6" id="KW-0028">Amino-acid biosynthesis</keyword>
<evidence type="ECO:0000256" key="8">
    <source>
        <dbReference type="ARBA" id="ARBA00022857"/>
    </source>
</evidence>
<evidence type="ECO:0000256" key="7">
    <source>
        <dbReference type="ARBA" id="ARBA00022697"/>
    </source>
</evidence>
<dbReference type="Pfam" id="PF02774">
    <property type="entry name" value="Semialdhyde_dhC"/>
    <property type="match status" value="1"/>
</dbReference>
<keyword evidence="11" id="KW-0457">Lysine biosynthesis</keyword>
<dbReference type="Pfam" id="PF01118">
    <property type="entry name" value="Semialdhyde_dh"/>
    <property type="match status" value="1"/>
</dbReference>
<dbReference type="PANTHER" id="PTHR46278">
    <property type="entry name" value="DEHYDROGENASE, PUTATIVE-RELATED"/>
    <property type="match status" value="1"/>
</dbReference>
<keyword evidence="7" id="KW-0791">Threonine biosynthesis</keyword>
<dbReference type="InterPro" id="IPR000534">
    <property type="entry name" value="Semialdehyde_DH_NAD-bd"/>
</dbReference>
<comment type="subunit">
    <text evidence="4">Homodimer.</text>
</comment>
<dbReference type="PIRSF" id="PIRSF000148">
    <property type="entry name" value="ASA_dh"/>
    <property type="match status" value="1"/>
</dbReference>
<dbReference type="GO" id="GO:0009089">
    <property type="term" value="P:lysine biosynthetic process via diaminopimelate"/>
    <property type="evidence" value="ECO:0007669"/>
    <property type="project" value="UniProtKB-UniPathway"/>
</dbReference>
<dbReference type="GO" id="GO:0019877">
    <property type="term" value="P:diaminopimelate biosynthetic process"/>
    <property type="evidence" value="ECO:0007669"/>
    <property type="project" value="UniProtKB-KW"/>
</dbReference>
<dbReference type="SUPFAM" id="SSF55347">
    <property type="entry name" value="Glyceraldehyde-3-phosphate dehydrogenase-like, C-terminal domain"/>
    <property type="match status" value="1"/>
</dbReference>
<dbReference type="SMART" id="SM00859">
    <property type="entry name" value="Semialdhyde_dh"/>
    <property type="match status" value="1"/>
</dbReference>
<dbReference type="HAMAP" id="MF_02121">
    <property type="entry name" value="ASADH"/>
    <property type="match status" value="1"/>
</dbReference>
<dbReference type="GO" id="GO:0009088">
    <property type="term" value="P:threonine biosynthetic process"/>
    <property type="evidence" value="ECO:0007669"/>
    <property type="project" value="UniProtKB-UniPathway"/>
</dbReference>
<feature type="domain" description="Semialdehyde dehydrogenase NAD-binding" evidence="14">
    <location>
        <begin position="3"/>
        <end position="118"/>
    </location>
</feature>
<evidence type="ECO:0000256" key="4">
    <source>
        <dbReference type="ARBA" id="ARBA00011738"/>
    </source>
</evidence>
<keyword evidence="9" id="KW-0220">Diaminopimelate biosynthesis</keyword>
<evidence type="ECO:0000256" key="1">
    <source>
        <dbReference type="ARBA" id="ARBA00005021"/>
    </source>
</evidence>
<proteinExistence type="inferred from homology"/>
<dbReference type="EC" id="1.2.1.11" evidence="5"/>
<evidence type="ECO:0000256" key="12">
    <source>
        <dbReference type="ARBA" id="ARBA00023167"/>
    </source>
</evidence>
<dbReference type="Gene3D" id="3.30.360.10">
    <property type="entry name" value="Dihydrodipicolinate Reductase, domain 2"/>
    <property type="match status" value="1"/>
</dbReference>
<comment type="similarity">
    <text evidence="3">Belongs to the aspartate-semialdehyde dehydrogenase family.</text>
</comment>
<name>A0A644TFX3_9ZZZZ</name>
<protein>
    <recommendedName>
        <fullName evidence="5">aspartate-semialdehyde dehydrogenase</fullName>
        <ecNumber evidence="5">1.2.1.11</ecNumber>
    </recommendedName>
</protein>
<dbReference type="SUPFAM" id="SSF51735">
    <property type="entry name" value="NAD(P)-binding Rossmann-fold domains"/>
    <property type="match status" value="1"/>
</dbReference>
<keyword evidence="12" id="KW-0486">Methionine biosynthesis</keyword>
<keyword evidence="8" id="KW-0521">NADP</keyword>
<evidence type="ECO:0000256" key="5">
    <source>
        <dbReference type="ARBA" id="ARBA00013120"/>
    </source>
</evidence>
<evidence type="ECO:0000256" key="11">
    <source>
        <dbReference type="ARBA" id="ARBA00023154"/>
    </source>
</evidence>
<dbReference type="NCBIfam" id="TIGR01296">
    <property type="entry name" value="asd_B"/>
    <property type="match status" value="1"/>
</dbReference>
<evidence type="ECO:0000256" key="9">
    <source>
        <dbReference type="ARBA" id="ARBA00022915"/>
    </source>
</evidence>
<dbReference type="InterPro" id="IPR036291">
    <property type="entry name" value="NAD(P)-bd_dom_sf"/>
</dbReference>
<comment type="caution">
    <text evidence="15">The sequence shown here is derived from an EMBL/GenBank/DDBJ whole genome shotgun (WGS) entry which is preliminary data.</text>
</comment>